<gene>
    <name evidence="2" type="ordered locus">Spico_0832</name>
</gene>
<name>F4GHU3_PARC1</name>
<keyword evidence="3" id="KW-1185">Reference proteome</keyword>
<dbReference type="EMBL" id="CP002659">
    <property type="protein sequence ID" value="AEC02056.1"/>
    <property type="molecule type" value="Genomic_DNA"/>
</dbReference>
<dbReference type="InterPro" id="IPR010982">
    <property type="entry name" value="Lambda_DNA-bd_dom_sf"/>
</dbReference>
<sequence length="94" mass="10865">MKRTKSYIHTYTVLILGEKGLSQTELARRIGCTPPALNQILLRKTVARDLQEKIARALNFTSWEELENKAEWFSELFSSMYNRPTSAKTWEAVS</sequence>
<dbReference type="CDD" id="cd00093">
    <property type="entry name" value="HTH_XRE"/>
    <property type="match status" value="1"/>
</dbReference>
<reference evidence="2 3" key="2">
    <citation type="journal article" date="2012" name="Stand. Genomic Sci.">
        <title>Complete genome sequence of the termite hindgut bacterium Spirochaeta coccoides type strain (SPN1(T)), reclassification in the genus Sphaerochaeta as Sphaerochaeta coccoides comb. nov. and emendations of the family Spirochaetaceae and the genus Sphaerochaeta.</title>
        <authorList>
            <person name="Abt B."/>
            <person name="Han C."/>
            <person name="Scheuner C."/>
            <person name="Lu M."/>
            <person name="Lapidus A."/>
            <person name="Nolan M."/>
            <person name="Lucas S."/>
            <person name="Hammon N."/>
            <person name="Deshpande S."/>
            <person name="Cheng J.F."/>
            <person name="Tapia R."/>
            <person name="Goodwin L.A."/>
            <person name="Pitluck S."/>
            <person name="Liolios K."/>
            <person name="Pagani I."/>
            <person name="Ivanova N."/>
            <person name="Mavromatis K."/>
            <person name="Mikhailova N."/>
            <person name="Huntemann M."/>
            <person name="Pati A."/>
            <person name="Chen A."/>
            <person name="Palaniappan K."/>
            <person name="Land M."/>
            <person name="Hauser L."/>
            <person name="Brambilla E.M."/>
            <person name="Rohde M."/>
            <person name="Spring S."/>
            <person name="Gronow S."/>
            <person name="Goker M."/>
            <person name="Woyke T."/>
            <person name="Bristow J."/>
            <person name="Eisen J.A."/>
            <person name="Markowitz V."/>
            <person name="Hugenholtz P."/>
            <person name="Kyrpides N.C."/>
            <person name="Klenk H.P."/>
            <person name="Detter J.C."/>
        </authorList>
    </citation>
    <scope>NUCLEOTIDE SEQUENCE [LARGE SCALE GENOMIC DNA]</scope>
    <source>
        <strain evidence="3">ATCC BAA-1237 / DSM 17374 / SPN1</strain>
    </source>
</reference>
<dbReference type="SUPFAM" id="SSF47413">
    <property type="entry name" value="lambda repressor-like DNA-binding domains"/>
    <property type="match status" value="1"/>
</dbReference>
<dbReference type="Proteomes" id="UP000007939">
    <property type="component" value="Chromosome"/>
</dbReference>
<feature type="domain" description="HTH cro/C1-type" evidence="1">
    <location>
        <begin position="18"/>
        <end position="66"/>
    </location>
</feature>
<dbReference type="InterPro" id="IPR001387">
    <property type="entry name" value="Cro/C1-type_HTH"/>
</dbReference>
<protein>
    <submittedName>
        <fullName evidence="2">Helix-turn-helix domain protein</fullName>
    </submittedName>
</protein>
<evidence type="ECO:0000313" key="2">
    <source>
        <dbReference type="EMBL" id="AEC02056.1"/>
    </source>
</evidence>
<organism evidence="2 3">
    <name type="scientific">Parasphaerochaeta coccoides (strain ATCC BAA-1237 / DSM 17374 / SPN1)</name>
    <name type="common">Sphaerochaeta coccoides</name>
    <dbReference type="NCBI Taxonomy" id="760011"/>
    <lineage>
        <taxon>Bacteria</taxon>
        <taxon>Pseudomonadati</taxon>
        <taxon>Spirochaetota</taxon>
        <taxon>Spirochaetia</taxon>
        <taxon>Spirochaetales</taxon>
        <taxon>Sphaerochaetaceae</taxon>
        <taxon>Parasphaerochaeta</taxon>
    </lineage>
</organism>
<dbReference type="RefSeq" id="WP_013739452.1">
    <property type="nucleotide sequence ID" value="NC_015436.1"/>
</dbReference>
<dbReference type="HOGENOM" id="CLU_2384621_0_0_12"/>
<dbReference type="Gene3D" id="1.10.260.40">
    <property type="entry name" value="lambda repressor-like DNA-binding domains"/>
    <property type="match status" value="1"/>
</dbReference>
<evidence type="ECO:0000259" key="1">
    <source>
        <dbReference type="PROSITE" id="PS50943"/>
    </source>
</evidence>
<evidence type="ECO:0000313" key="3">
    <source>
        <dbReference type="Proteomes" id="UP000007939"/>
    </source>
</evidence>
<dbReference type="OrthoDB" id="6867563at2"/>
<dbReference type="Pfam" id="PF01381">
    <property type="entry name" value="HTH_3"/>
    <property type="match status" value="1"/>
</dbReference>
<reference evidence="3" key="1">
    <citation type="submission" date="2011-04" db="EMBL/GenBank/DDBJ databases">
        <title>The complete genome of Spirochaeta coccoides DSM 17374.</title>
        <authorList>
            <person name="Lucas S."/>
            <person name="Copeland A."/>
            <person name="Lapidus A."/>
            <person name="Bruce D."/>
            <person name="Goodwin L."/>
            <person name="Pitluck S."/>
            <person name="Peters L."/>
            <person name="Kyrpides N."/>
            <person name="Mavromatis K."/>
            <person name="Pagani I."/>
            <person name="Ivanova N."/>
            <person name="Ovchinnikova G."/>
            <person name="Lu M."/>
            <person name="Detter J.C."/>
            <person name="Tapia R."/>
            <person name="Han C."/>
            <person name="Land M."/>
            <person name="Hauser L."/>
            <person name="Markowitz V."/>
            <person name="Cheng J.-F."/>
            <person name="Hugenholtz P."/>
            <person name="Woyke T."/>
            <person name="Wu D."/>
            <person name="Spring S."/>
            <person name="Schroeder M."/>
            <person name="Brambilla E."/>
            <person name="Klenk H.-P."/>
            <person name="Eisen J.A."/>
        </authorList>
    </citation>
    <scope>NUCLEOTIDE SEQUENCE [LARGE SCALE GENOMIC DNA]</scope>
    <source>
        <strain evidence="3">ATCC BAA-1237 / DSM 17374 / SPN1</strain>
    </source>
</reference>
<dbReference type="AlphaFoldDB" id="F4GHU3"/>
<accession>F4GHU3</accession>
<dbReference type="GO" id="GO:0003677">
    <property type="term" value="F:DNA binding"/>
    <property type="evidence" value="ECO:0007669"/>
    <property type="project" value="InterPro"/>
</dbReference>
<proteinExistence type="predicted"/>
<dbReference type="KEGG" id="scc:Spico_0832"/>
<dbReference type="PROSITE" id="PS50943">
    <property type="entry name" value="HTH_CROC1"/>
    <property type="match status" value="1"/>
</dbReference>
<dbReference type="STRING" id="760011.Spico_0832"/>